<dbReference type="InterPro" id="IPR019559">
    <property type="entry name" value="Cullin_neddylation_domain"/>
</dbReference>
<proteinExistence type="inferred from homology"/>
<reference evidence="4" key="1">
    <citation type="submission" date="2021-01" db="EMBL/GenBank/DDBJ databases">
        <authorList>
            <consortium name="Genoscope - CEA"/>
            <person name="William W."/>
        </authorList>
    </citation>
    <scope>NUCLEOTIDE SEQUENCE</scope>
</reference>
<dbReference type="SMART" id="SM00182">
    <property type="entry name" value="CULLIN"/>
    <property type="match status" value="1"/>
</dbReference>
<dbReference type="AlphaFoldDB" id="A0A8S1RMH9"/>
<comment type="similarity">
    <text evidence="1 2">Belongs to the cullin family.</text>
</comment>
<name>A0A8S1RMH9_9CILI</name>
<dbReference type="InterPro" id="IPR016158">
    <property type="entry name" value="Cullin_homology"/>
</dbReference>
<gene>
    <name evidence="4" type="ORF">PSON_ATCC_30995.1.T1840010</name>
</gene>
<dbReference type="EMBL" id="CAJJDN010000184">
    <property type="protein sequence ID" value="CAD8128179.1"/>
    <property type="molecule type" value="Genomic_DNA"/>
</dbReference>
<organism evidence="4 5">
    <name type="scientific">Paramecium sonneborni</name>
    <dbReference type="NCBI Taxonomy" id="65129"/>
    <lineage>
        <taxon>Eukaryota</taxon>
        <taxon>Sar</taxon>
        <taxon>Alveolata</taxon>
        <taxon>Ciliophora</taxon>
        <taxon>Intramacronucleata</taxon>
        <taxon>Oligohymenophorea</taxon>
        <taxon>Peniculida</taxon>
        <taxon>Parameciidae</taxon>
        <taxon>Paramecium</taxon>
    </lineage>
</organism>
<dbReference type="InterPro" id="IPR045093">
    <property type="entry name" value="Cullin"/>
</dbReference>
<comment type="caution">
    <text evidence="4">The sequence shown here is derived from an EMBL/GenBank/DDBJ whole genome shotgun (WGS) entry which is preliminary data.</text>
</comment>
<protein>
    <recommendedName>
        <fullName evidence="3">Cullin family profile domain-containing protein</fullName>
    </recommendedName>
</protein>
<dbReference type="OrthoDB" id="27073at2759"/>
<dbReference type="SMART" id="SM00884">
    <property type="entry name" value="Cullin_Nedd8"/>
    <property type="match status" value="1"/>
</dbReference>
<dbReference type="PANTHER" id="PTHR11932">
    <property type="entry name" value="CULLIN"/>
    <property type="match status" value="1"/>
</dbReference>
<evidence type="ECO:0000313" key="5">
    <source>
        <dbReference type="Proteomes" id="UP000692954"/>
    </source>
</evidence>
<dbReference type="InterPro" id="IPR001373">
    <property type="entry name" value="Cullin_N"/>
</dbReference>
<dbReference type="Proteomes" id="UP000692954">
    <property type="component" value="Unassembled WGS sequence"/>
</dbReference>
<sequence length="754" mass="90902">MKQSQNQTQFLELQQRISKTFSCIFEESPSKQHKQLAKYCIQLNYDIMNFIMIFNNDQQIEMAINFIRFFKQEIQNHIKMNIIPNLSSYNFKDKNISFQNLQNFIQIYQKYISKSNFLLASINCAINISHPKNPKEKLQSILNYLFLEKIYLLKIVEQLFDNFLQTTDIVYQLVQNNQDSWQNIQQVLKQFANIIINLQQNQTQFNIEAEFQESIQSYFTKKYQEQYNKWSQQVEMPLYLRKVKMELLYNEKILNFENDQIKQIVDSLLKQNLLTQYTHYLFSNQNPINLELLLEKFNYQEGQQLEELQLLDELYLSLQQDDQQIKMKIKQKIIQEGELRILMIIDQEITKQLAHSFINNFTQLHQKYRKMIETCFKDKSYFNQILISAFEELVNSQLNKFDFGELLIFFIEVEIESIIKNENWNTLLLDVVYLFQYINQFHNFLFYYQNMLALRLFKYFRILKQNDFFQSYLKIECQIIQNIEAILGTATLQSLRIMIQEFVNNNFTIYEFLTENKKILQAQNPLLITENNWPKFQQFNIELNIEFNEITKLKKYYESQQENKQILWLDFLSYVEIEHSISKQRILMSIPQAIILFVYQYENEFKSIQMISQITKLDYNFIQKNCSLMKDVNILEEVVQQDQNLFRLNQDWLDLKDSKIGNQITTNSYIPILKLKKKKSKRNLSNPAKAQIMKILKIQKEIIFQDLFQIVQENIKKSLKEEVNLALIKQVIEELIENNYLERNTSNPDLLKYV</sequence>
<dbReference type="GO" id="GO:0006511">
    <property type="term" value="P:ubiquitin-dependent protein catabolic process"/>
    <property type="evidence" value="ECO:0007669"/>
    <property type="project" value="InterPro"/>
</dbReference>
<evidence type="ECO:0000256" key="2">
    <source>
        <dbReference type="RuleBase" id="RU003829"/>
    </source>
</evidence>
<evidence type="ECO:0000259" key="3">
    <source>
        <dbReference type="PROSITE" id="PS50069"/>
    </source>
</evidence>
<keyword evidence="5" id="KW-1185">Reference proteome</keyword>
<feature type="domain" description="Cullin family profile" evidence="3">
    <location>
        <begin position="428"/>
        <end position="630"/>
    </location>
</feature>
<evidence type="ECO:0000313" key="4">
    <source>
        <dbReference type="EMBL" id="CAD8128179.1"/>
    </source>
</evidence>
<dbReference type="GO" id="GO:0031625">
    <property type="term" value="F:ubiquitin protein ligase binding"/>
    <property type="evidence" value="ECO:0007669"/>
    <property type="project" value="InterPro"/>
</dbReference>
<dbReference type="InterPro" id="IPR059120">
    <property type="entry name" value="Cullin-like_AB"/>
</dbReference>
<evidence type="ECO:0000256" key="1">
    <source>
        <dbReference type="PROSITE-ProRule" id="PRU00330"/>
    </source>
</evidence>
<dbReference type="Pfam" id="PF10557">
    <property type="entry name" value="Cullin_Nedd8"/>
    <property type="match status" value="1"/>
</dbReference>
<dbReference type="Pfam" id="PF00888">
    <property type="entry name" value="Cullin"/>
    <property type="match status" value="1"/>
</dbReference>
<dbReference type="Pfam" id="PF26557">
    <property type="entry name" value="Cullin_AB"/>
    <property type="match status" value="1"/>
</dbReference>
<accession>A0A8S1RMH9</accession>
<dbReference type="PROSITE" id="PS50069">
    <property type="entry name" value="CULLIN_2"/>
    <property type="match status" value="1"/>
</dbReference>